<name>A0A5R8ZFR6_9ACTN</name>
<evidence type="ECO:0000256" key="1">
    <source>
        <dbReference type="SAM" id="MobiDB-lite"/>
    </source>
</evidence>
<feature type="transmembrane region" description="Helical" evidence="2">
    <location>
        <begin position="147"/>
        <end position="166"/>
    </location>
</feature>
<dbReference type="SMART" id="SM00014">
    <property type="entry name" value="acidPPc"/>
    <property type="match status" value="1"/>
</dbReference>
<keyword evidence="2" id="KW-0472">Membrane</keyword>
<feature type="transmembrane region" description="Helical" evidence="2">
    <location>
        <begin position="81"/>
        <end position="96"/>
    </location>
</feature>
<keyword evidence="2" id="KW-1133">Transmembrane helix</keyword>
<evidence type="ECO:0000313" key="4">
    <source>
        <dbReference type="EMBL" id="TLP63987.1"/>
    </source>
</evidence>
<accession>A0A5R8ZFR6</accession>
<feature type="region of interest" description="Disordered" evidence="1">
    <location>
        <begin position="229"/>
        <end position="256"/>
    </location>
</feature>
<protein>
    <submittedName>
        <fullName evidence="4">Phosphatase PAP2 family protein</fullName>
    </submittedName>
</protein>
<dbReference type="PANTHER" id="PTHR14969:SF13">
    <property type="entry name" value="AT30094P"/>
    <property type="match status" value="1"/>
</dbReference>
<comment type="caution">
    <text evidence="4">The sequence shown here is derived from an EMBL/GenBank/DDBJ whole genome shotgun (WGS) entry which is preliminary data.</text>
</comment>
<feature type="transmembrane region" description="Helical" evidence="2">
    <location>
        <begin position="200"/>
        <end position="218"/>
    </location>
</feature>
<feature type="transmembrane region" description="Helical" evidence="2">
    <location>
        <begin position="173"/>
        <end position="194"/>
    </location>
</feature>
<proteinExistence type="predicted"/>
<sequence length="256" mass="27600">MNWLRRRFDPQSRLGLRLTVAVAALALIGVPFTVLLVFVKTSFGPLTRIDEGAAHNLHAYAYTNPAFAQFMRLVSDVFQPWTWRIAVGAAVAWLVWRRAYHLALWAGTTITVGGLLGLALKIVVARARPHLPDPVAIAPGASFPSGHTVNATLGAGILLLLVLPLVRQRGRVIAWTLAVLIPLLVGFSRIALGVHWFSDVVAGLVVGVAVVAATCAAFETWRREVGRRPAQPLREGVGPETKSEVAPQGGRVGHRS</sequence>
<dbReference type="AlphaFoldDB" id="A0A5R8ZFR6"/>
<dbReference type="CDD" id="cd03392">
    <property type="entry name" value="PAP2_like_2"/>
    <property type="match status" value="1"/>
</dbReference>
<dbReference type="InterPro" id="IPR036938">
    <property type="entry name" value="PAP2/HPO_sf"/>
</dbReference>
<gene>
    <name evidence="4" type="ORF">FED44_07135</name>
</gene>
<evidence type="ECO:0000259" key="3">
    <source>
        <dbReference type="SMART" id="SM00014"/>
    </source>
</evidence>
<dbReference type="EMBL" id="VANP01000002">
    <property type="protein sequence ID" value="TLP63987.1"/>
    <property type="molecule type" value="Genomic_DNA"/>
</dbReference>
<feature type="transmembrane region" description="Helical" evidence="2">
    <location>
        <begin position="20"/>
        <end position="39"/>
    </location>
</feature>
<dbReference type="InterPro" id="IPR000326">
    <property type="entry name" value="PAP2/HPO"/>
</dbReference>
<dbReference type="Proteomes" id="UP000309033">
    <property type="component" value="Unassembled WGS sequence"/>
</dbReference>
<dbReference type="PANTHER" id="PTHR14969">
    <property type="entry name" value="SPHINGOSINE-1-PHOSPHATE PHOSPHOHYDROLASE"/>
    <property type="match status" value="1"/>
</dbReference>
<organism evidence="4 5">
    <name type="scientific">Microbispora triticiradicis</name>
    <dbReference type="NCBI Taxonomy" id="2200763"/>
    <lineage>
        <taxon>Bacteria</taxon>
        <taxon>Bacillati</taxon>
        <taxon>Actinomycetota</taxon>
        <taxon>Actinomycetes</taxon>
        <taxon>Streptosporangiales</taxon>
        <taxon>Streptosporangiaceae</taxon>
        <taxon>Microbispora</taxon>
    </lineage>
</organism>
<keyword evidence="5" id="KW-1185">Reference proteome</keyword>
<dbReference type="SUPFAM" id="SSF48317">
    <property type="entry name" value="Acid phosphatase/Vanadium-dependent haloperoxidase"/>
    <property type="match status" value="1"/>
</dbReference>
<evidence type="ECO:0000256" key="2">
    <source>
        <dbReference type="SAM" id="Phobius"/>
    </source>
</evidence>
<reference evidence="4" key="1">
    <citation type="submission" date="2019-05" db="EMBL/GenBank/DDBJ databases">
        <title>Isolation, diversity and antifungal activity of Actinobacteria from wheat.</title>
        <authorList>
            <person name="Yu B."/>
        </authorList>
    </citation>
    <scope>NUCLEOTIDE SEQUENCE [LARGE SCALE GENOMIC DNA]</scope>
    <source>
        <strain evidence="4">NEAU-HEGS1-5</strain>
    </source>
</reference>
<evidence type="ECO:0000313" key="5">
    <source>
        <dbReference type="Proteomes" id="UP000309033"/>
    </source>
</evidence>
<dbReference type="Gene3D" id="1.20.144.10">
    <property type="entry name" value="Phosphatidic acid phosphatase type 2/haloperoxidase"/>
    <property type="match status" value="1"/>
</dbReference>
<keyword evidence="2" id="KW-0812">Transmembrane</keyword>
<feature type="transmembrane region" description="Helical" evidence="2">
    <location>
        <begin position="103"/>
        <end position="127"/>
    </location>
</feature>
<dbReference type="OrthoDB" id="5289372at2"/>
<feature type="domain" description="Phosphatidic acid phosphatase type 2/haloperoxidase" evidence="3">
    <location>
        <begin position="100"/>
        <end position="215"/>
    </location>
</feature>
<dbReference type="Pfam" id="PF01569">
    <property type="entry name" value="PAP2"/>
    <property type="match status" value="1"/>
</dbReference>